<dbReference type="Gene3D" id="3.30.360.10">
    <property type="entry name" value="Dihydrodipicolinate Reductase, domain 2"/>
    <property type="match status" value="1"/>
</dbReference>
<keyword evidence="5" id="KW-1185">Reference proteome</keyword>
<dbReference type="InterPro" id="IPR013021">
    <property type="entry name" value="Myo-inos-1-P_Synthase_GAPDH"/>
</dbReference>
<dbReference type="SUPFAM" id="SSF55347">
    <property type="entry name" value="Glyceraldehyde-3-phosphate dehydrogenase-like, C-terminal domain"/>
    <property type="match status" value="1"/>
</dbReference>
<dbReference type="Proteomes" id="UP001139648">
    <property type="component" value="Unassembled WGS sequence"/>
</dbReference>
<proteinExistence type="inferred from homology"/>
<keyword evidence="4" id="KW-0413">Isomerase</keyword>
<dbReference type="InterPro" id="IPR036291">
    <property type="entry name" value="NAD(P)-bd_dom_sf"/>
</dbReference>
<dbReference type="EC" id="5.5.1.4" evidence="4"/>
<dbReference type="EMBL" id="JAMZEB010000002">
    <property type="protein sequence ID" value="MCP2358639.1"/>
    <property type="molecule type" value="Genomic_DNA"/>
</dbReference>
<feature type="region of interest" description="Disordered" evidence="2">
    <location>
        <begin position="157"/>
        <end position="193"/>
    </location>
</feature>
<evidence type="ECO:0000259" key="3">
    <source>
        <dbReference type="Pfam" id="PF01658"/>
    </source>
</evidence>
<reference evidence="4" key="1">
    <citation type="submission" date="2022-06" db="EMBL/GenBank/DDBJ databases">
        <title>Sequencing the genomes of 1000 actinobacteria strains.</title>
        <authorList>
            <person name="Klenk H.-P."/>
        </authorList>
    </citation>
    <scope>NUCLEOTIDE SEQUENCE</scope>
    <source>
        <strain evidence="4">DSM 46694</strain>
    </source>
</reference>
<dbReference type="Pfam" id="PF07994">
    <property type="entry name" value="NAD_binding_5"/>
    <property type="match status" value="2"/>
</dbReference>
<dbReference type="SUPFAM" id="SSF51735">
    <property type="entry name" value="NAD(P)-binding Rossmann-fold domains"/>
    <property type="match status" value="2"/>
</dbReference>
<evidence type="ECO:0000313" key="5">
    <source>
        <dbReference type="Proteomes" id="UP001139648"/>
    </source>
</evidence>
<dbReference type="AlphaFoldDB" id="A0A9X2GJC8"/>
<dbReference type="PIRSF" id="PIRSF015578">
    <property type="entry name" value="Myoinos-ppht_syn"/>
    <property type="match status" value="1"/>
</dbReference>
<comment type="similarity">
    <text evidence="1">Belongs to the myo-inositol 1-phosphate synthase family.</text>
</comment>
<evidence type="ECO:0000256" key="1">
    <source>
        <dbReference type="ARBA" id="ARBA00010813"/>
    </source>
</evidence>
<comment type="caution">
    <text evidence="4">The sequence shown here is derived from an EMBL/GenBank/DDBJ whole genome shotgun (WGS) entry which is preliminary data.</text>
</comment>
<feature type="domain" description="Myo-inositol-1-phosphate synthase GAPDH-like" evidence="3">
    <location>
        <begin position="242"/>
        <end position="346"/>
    </location>
</feature>
<dbReference type="RefSeq" id="WP_253745818.1">
    <property type="nucleotide sequence ID" value="NZ_BAABKA010000007.1"/>
</dbReference>
<organism evidence="4 5">
    <name type="scientific">Nonomuraea thailandensis</name>
    <dbReference type="NCBI Taxonomy" id="1188745"/>
    <lineage>
        <taxon>Bacteria</taxon>
        <taxon>Bacillati</taxon>
        <taxon>Actinomycetota</taxon>
        <taxon>Actinomycetes</taxon>
        <taxon>Streptosporangiales</taxon>
        <taxon>Streptosporangiaceae</taxon>
        <taxon>Nonomuraea</taxon>
    </lineage>
</organism>
<dbReference type="GO" id="GO:0004512">
    <property type="term" value="F:inositol-3-phosphate synthase activity"/>
    <property type="evidence" value="ECO:0007669"/>
    <property type="project" value="UniProtKB-EC"/>
</dbReference>
<dbReference type="GO" id="GO:0008654">
    <property type="term" value="P:phospholipid biosynthetic process"/>
    <property type="evidence" value="ECO:0007669"/>
    <property type="project" value="InterPro"/>
</dbReference>
<feature type="compositionally biased region" description="Low complexity" evidence="2">
    <location>
        <begin position="157"/>
        <end position="181"/>
    </location>
</feature>
<dbReference type="InterPro" id="IPR002587">
    <property type="entry name" value="Myo-inos-1-P_Synthase"/>
</dbReference>
<sequence>MRTGTWLIGARGSVAVTSMIGALAIRAGLTAPTGCVLETPALRERVRPGIGDLVFGGHDVTSVPLEKKAAELAGSGVVPAALALAVKDDLAAVEQQVRPLPAAATQAETARAIAADLDRFRRDHGLDRVVVINVSTTEPVPPPHPAHASLQALRTALSGPQPGSLSGSLSGSQPGPQTGPRTGPPPGVEPVLPPSSLAAYAALSAGCPYVDFTPSTGARLPALDELAREQGLPYAGHDGKTGETLVKSVLAPMFAQRNLKVRTWSGINLLGGGDGANLARPGANAAKSASKQRVLPETLGYLPQGETRIDYLEDLGDFKTAWDLVTFEGFLGTGMRMEFTWHGCDSALAAPLVLDLARLTAAAHRAGRSGPLPELAFFFKDPLGEVPHGLAGQWQTLCDLVTDLATALGQEPTP</sequence>
<feature type="compositionally biased region" description="Pro residues" evidence="2">
    <location>
        <begin position="182"/>
        <end position="193"/>
    </location>
</feature>
<dbReference type="GO" id="GO:0006021">
    <property type="term" value="P:inositol biosynthetic process"/>
    <property type="evidence" value="ECO:0007669"/>
    <property type="project" value="InterPro"/>
</dbReference>
<dbReference type="PANTHER" id="PTHR11510">
    <property type="entry name" value="MYO-INOSITOL-1 PHOSPHATE SYNTHASE"/>
    <property type="match status" value="1"/>
</dbReference>
<evidence type="ECO:0000256" key="2">
    <source>
        <dbReference type="SAM" id="MobiDB-lite"/>
    </source>
</evidence>
<accession>A0A9X2GJC8</accession>
<gene>
    <name evidence="4" type="ORF">HD597_005659</name>
</gene>
<dbReference type="Gene3D" id="3.40.50.720">
    <property type="entry name" value="NAD(P)-binding Rossmann-like Domain"/>
    <property type="match status" value="3"/>
</dbReference>
<dbReference type="Pfam" id="PF01658">
    <property type="entry name" value="Inos-1-P_synth"/>
    <property type="match status" value="1"/>
</dbReference>
<protein>
    <submittedName>
        <fullName evidence="4">Myo-inositol-1-phosphate synthase</fullName>
        <ecNumber evidence="4">5.5.1.4</ecNumber>
    </submittedName>
</protein>
<name>A0A9X2GJC8_9ACTN</name>
<evidence type="ECO:0000313" key="4">
    <source>
        <dbReference type="EMBL" id="MCP2358639.1"/>
    </source>
</evidence>